<evidence type="ECO:0000256" key="2">
    <source>
        <dbReference type="ARBA" id="ARBA00022737"/>
    </source>
</evidence>
<keyword evidence="4" id="KW-0472">Membrane</keyword>
<sequence length="329" mass="36066">MAATGMETLEGWNTNGIDGFNLARFSYQQPSSEMHSYRQGNFTKNSTYEANLDSLLSSFSSPNDHGFYNISSGGGQGSDVANAIALCRGDVNSGDCLECINTSTTELRNRCPNQREAIIWYDNCMLRYTNRSIFGVAETNPAFFMWNANNVTNVDVFNQALSDLLDRLISNASSGNSLGKFATGNYSYSAFQKLYALVQCTPDLTALSCSSCLSQAVTLIPQCCDRKQGGRVVHPSCYLRFESYDFYNPTAADTPLLSPPPPAPPTPEPALSPPPSNHTTTTLGKKSNSTRTIIIISVSVVAFAILLISSCIFFFLRVRKSKVKYERQT</sequence>
<feature type="transmembrane region" description="Helical" evidence="4">
    <location>
        <begin position="293"/>
        <end position="316"/>
    </location>
</feature>
<evidence type="ECO:0000313" key="7">
    <source>
        <dbReference type="Proteomes" id="UP000187203"/>
    </source>
</evidence>
<feature type="domain" description="Gnk2-homologous" evidence="5">
    <location>
        <begin position="30"/>
        <end position="133"/>
    </location>
</feature>
<dbReference type="Gene3D" id="3.30.430.20">
    <property type="entry name" value="Gnk2 domain, C-X8-C-X2-C motif"/>
    <property type="match status" value="2"/>
</dbReference>
<evidence type="ECO:0000256" key="3">
    <source>
        <dbReference type="SAM" id="MobiDB-lite"/>
    </source>
</evidence>
<protein>
    <recommendedName>
        <fullName evidence="5">Gnk2-homologous domain-containing protein</fullName>
    </recommendedName>
</protein>
<comment type="caution">
    <text evidence="6">The sequence shown here is derived from an EMBL/GenBank/DDBJ whole genome shotgun (WGS) entry which is preliminary data.</text>
</comment>
<dbReference type="PANTHER" id="PTHR32099">
    <property type="entry name" value="CYSTEINE-RICH REPEAT SECRETORY PROTEIN"/>
    <property type="match status" value="1"/>
</dbReference>
<evidence type="ECO:0000313" key="6">
    <source>
        <dbReference type="EMBL" id="OMO56788.1"/>
    </source>
</evidence>
<keyword evidence="1" id="KW-0732">Signal</keyword>
<keyword evidence="4" id="KW-0812">Transmembrane</keyword>
<dbReference type="Pfam" id="PF01657">
    <property type="entry name" value="Stress-antifung"/>
    <property type="match status" value="2"/>
</dbReference>
<reference evidence="7" key="1">
    <citation type="submission" date="2013-09" db="EMBL/GenBank/DDBJ databases">
        <title>Corchorus olitorius genome sequencing.</title>
        <authorList>
            <person name="Alam M."/>
            <person name="Haque M.S."/>
            <person name="Islam M.S."/>
            <person name="Emdad E.M."/>
            <person name="Islam M.M."/>
            <person name="Ahmed B."/>
            <person name="Halim A."/>
            <person name="Hossen Q.M.M."/>
            <person name="Hossain M.Z."/>
            <person name="Ahmed R."/>
            <person name="Khan M.M."/>
            <person name="Islam R."/>
            <person name="Rashid M.M."/>
            <person name="Khan S.A."/>
            <person name="Rahman M.S."/>
            <person name="Alam M."/>
            <person name="Yahiya A.S."/>
            <person name="Khan M.S."/>
            <person name="Azam M.S."/>
            <person name="Haque T."/>
            <person name="Lashkar M.Z.H."/>
            <person name="Akhand A.I."/>
            <person name="Morshed G."/>
            <person name="Roy S."/>
            <person name="Uddin K.S."/>
            <person name="Rabeya T."/>
            <person name="Hossain A.S."/>
            <person name="Chowdhury A."/>
            <person name="Snigdha A.R."/>
            <person name="Mortoza M.S."/>
            <person name="Matin S.A."/>
            <person name="Hoque S.M.E."/>
            <person name="Islam M.K."/>
            <person name="Roy D.K."/>
            <person name="Haider R."/>
            <person name="Moosa M.M."/>
            <person name="Elias S.M."/>
            <person name="Hasan A.M."/>
            <person name="Jahan S."/>
            <person name="Shafiuddin M."/>
            <person name="Mahmood N."/>
            <person name="Shommy N.S."/>
        </authorList>
    </citation>
    <scope>NUCLEOTIDE SEQUENCE [LARGE SCALE GENOMIC DNA]</scope>
    <source>
        <strain evidence="7">cv. O-4</strain>
    </source>
</reference>
<feature type="domain" description="Gnk2-homologous" evidence="5">
    <location>
        <begin position="139"/>
        <end position="246"/>
    </location>
</feature>
<feature type="region of interest" description="Disordered" evidence="3">
    <location>
        <begin position="255"/>
        <end position="284"/>
    </location>
</feature>
<dbReference type="InterPro" id="IPR038408">
    <property type="entry name" value="GNK2_sf"/>
</dbReference>
<evidence type="ECO:0000256" key="4">
    <source>
        <dbReference type="SAM" id="Phobius"/>
    </source>
</evidence>
<keyword evidence="7" id="KW-1185">Reference proteome</keyword>
<keyword evidence="4" id="KW-1133">Transmembrane helix</keyword>
<dbReference type="AlphaFoldDB" id="A0A1R3GFC2"/>
<evidence type="ECO:0000259" key="5">
    <source>
        <dbReference type="PROSITE" id="PS51473"/>
    </source>
</evidence>
<feature type="compositionally biased region" description="Pro residues" evidence="3">
    <location>
        <begin position="257"/>
        <end position="276"/>
    </location>
</feature>
<organism evidence="6 7">
    <name type="scientific">Corchorus olitorius</name>
    <dbReference type="NCBI Taxonomy" id="93759"/>
    <lineage>
        <taxon>Eukaryota</taxon>
        <taxon>Viridiplantae</taxon>
        <taxon>Streptophyta</taxon>
        <taxon>Embryophyta</taxon>
        <taxon>Tracheophyta</taxon>
        <taxon>Spermatophyta</taxon>
        <taxon>Magnoliopsida</taxon>
        <taxon>eudicotyledons</taxon>
        <taxon>Gunneridae</taxon>
        <taxon>Pentapetalae</taxon>
        <taxon>rosids</taxon>
        <taxon>malvids</taxon>
        <taxon>Malvales</taxon>
        <taxon>Malvaceae</taxon>
        <taxon>Grewioideae</taxon>
        <taxon>Apeibeae</taxon>
        <taxon>Corchorus</taxon>
    </lineage>
</organism>
<dbReference type="CDD" id="cd23509">
    <property type="entry name" value="Gnk2-like"/>
    <property type="match status" value="2"/>
</dbReference>
<dbReference type="InterPro" id="IPR002902">
    <property type="entry name" value="GNK2"/>
</dbReference>
<dbReference type="OrthoDB" id="1909574at2759"/>
<dbReference type="FunFam" id="3.30.430.20:FF:000002">
    <property type="entry name" value="Cysteine-rich receptor-like protein kinase 10"/>
    <property type="match status" value="1"/>
</dbReference>
<dbReference type="Proteomes" id="UP000187203">
    <property type="component" value="Unassembled WGS sequence"/>
</dbReference>
<dbReference type="PROSITE" id="PS51473">
    <property type="entry name" value="GNK2"/>
    <property type="match status" value="2"/>
</dbReference>
<gene>
    <name evidence="6" type="ORF">COLO4_35557</name>
</gene>
<dbReference type="STRING" id="93759.A0A1R3GFC2"/>
<dbReference type="EMBL" id="AWUE01022691">
    <property type="protein sequence ID" value="OMO56788.1"/>
    <property type="molecule type" value="Genomic_DNA"/>
</dbReference>
<name>A0A1R3GFC2_9ROSI</name>
<keyword evidence="2" id="KW-0677">Repeat</keyword>
<evidence type="ECO:0000256" key="1">
    <source>
        <dbReference type="ARBA" id="ARBA00022729"/>
    </source>
</evidence>
<dbReference type="FunFam" id="3.30.430.20:FF:000003">
    <property type="entry name" value="Cysteine-rich RLK (RECEPTOR-like protein kinase) 10"/>
    <property type="match status" value="1"/>
</dbReference>
<accession>A0A1R3GFC2</accession>
<proteinExistence type="predicted"/>
<dbReference type="PANTHER" id="PTHR32099:SF51">
    <property type="entry name" value="CYSTEINE-RICH RECEPTOR-LIKE PROTEIN KINASE 25 ISOFORM X1"/>
    <property type="match status" value="1"/>
</dbReference>